<keyword evidence="2" id="KW-1185">Reference proteome</keyword>
<name>A0A0N4UZE2_ENTVE</name>
<gene>
    <name evidence="1" type="ORF">EVEC_LOCUS2697</name>
</gene>
<sequence>MAISRKELTASVIMKIFGKIVDSAMLLAETLLELWRKRPTFVKGKKAEVTLLFFTVSALDVIGKVDEVIDSETKETFVEWIYRLQLTLESGTE</sequence>
<dbReference type="AlphaFoldDB" id="A0A0N4UZE2"/>
<accession>A0A0N4UZE2</accession>
<evidence type="ECO:0000313" key="1">
    <source>
        <dbReference type="EMBL" id="VDD87554.1"/>
    </source>
</evidence>
<proteinExistence type="predicted"/>
<dbReference type="OrthoDB" id="24893at2759"/>
<organism evidence="3">
    <name type="scientific">Enterobius vermicularis</name>
    <name type="common">Human pinworm</name>
    <dbReference type="NCBI Taxonomy" id="51028"/>
    <lineage>
        <taxon>Eukaryota</taxon>
        <taxon>Metazoa</taxon>
        <taxon>Ecdysozoa</taxon>
        <taxon>Nematoda</taxon>
        <taxon>Chromadorea</taxon>
        <taxon>Rhabditida</taxon>
        <taxon>Spirurina</taxon>
        <taxon>Oxyuridomorpha</taxon>
        <taxon>Oxyuroidea</taxon>
        <taxon>Oxyuridae</taxon>
        <taxon>Enterobius</taxon>
    </lineage>
</organism>
<protein>
    <submittedName>
        <fullName evidence="3">Rx_N domain-containing protein</fullName>
    </submittedName>
</protein>
<dbReference type="Proteomes" id="UP000274131">
    <property type="component" value="Unassembled WGS sequence"/>
</dbReference>
<reference evidence="1 2" key="2">
    <citation type="submission" date="2018-10" db="EMBL/GenBank/DDBJ databases">
        <authorList>
            <consortium name="Pathogen Informatics"/>
        </authorList>
    </citation>
    <scope>NUCLEOTIDE SEQUENCE [LARGE SCALE GENOMIC DNA]</scope>
</reference>
<dbReference type="EMBL" id="UXUI01007433">
    <property type="protein sequence ID" value="VDD87554.1"/>
    <property type="molecule type" value="Genomic_DNA"/>
</dbReference>
<evidence type="ECO:0000313" key="3">
    <source>
        <dbReference type="WBParaSite" id="EVEC_0000298901-mRNA-1"/>
    </source>
</evidence>
<reference evidence="3" key="1">
    <citation type="submission" date="2017-02" db="UniProtKB">
        <authorList>
            <consortium name="WormBaseParasite"/>
        </authorList>
    </citation>
    <scope>IDENTIFICATION</scope>
</reference>
<evidence type="ECO:0000313" key="2">
    <source>
        <dbReference type="Proteomes" id="UP000274131"/>
    </source>
</evidence>
<dbReference type="WBParaSite" id="EVEC_0000298901-mRNA-1">
    <property type="protein sequence ID" value="EVEC_0000298901-mRNA-1"/>
    <property type="gene ID" value="EVEC_0000298901"/>
</dbReference>